<dbReference type="PROSITE" id="PS51709">
    <property type="entry name" value="G_TRME"/>
    <property type="match status" value="1"/>
</dbReference>
<dbReference type="Gene3D" id="3.40.50.300">
    <property type="entry name" value="P-loop containing nucleotide triphosphate hydrolases"/>
    <property type="match status" value="1"/>
</dbReference>
<dbReference type="InterPro" id="IPR027368">
    <property type="entry name" value="MnmE_dom2"/>
</dbReference>
<sequence length="423" mass="45313">MSSKKNSSDGKTNSHKAVRSVPDVCTLFTGAGRSAIAVIGVAGPQAGEAVMRCFTAASARELKLNEIRYGDWHGPKPSVGDESEDASIPSESIVVIMRDSQQWEVHCHGGSAAIQRIIADLNKVGITSVENEDWPYPWWGAAAGPMTTSRLIREATAVLTQCQTVRTAAVAMDQVRGALQDWAIKWLNVADRSAILRAAEKRVDNVEDTAACLDDLHREVREILAYAPIGVRLTSPFRVVLSGRPNVGKSSLINAILGYDRSIATAVAGTTRDVLHAETVIDGLPIRLTDTAGIHDSGESIEREGISRAMREASTADLVLAIQTPDTPTIADPALQVPRIDVLNKSDLIEAELTETDLIQTVATTGEGIDELLAAIANRLAGTFPPPKSAVPLNERQVRCLEALLDASEPRQLTAVLKELISG</sequence>
<dbReference type="InterPro" id="IPR027266">
    <property type="entry name" value="TrmE/GcvT-like"/>
</dbReference>
<dbReference type="AlphaFoldDB" id="M5S2W1"/>
<protein>
    <submittedName>
        <fullName evidence="2">tRNA modification GTPase TrmE</fullName>
    </submittedName>
</protein>
<dbReference type="InterPro" id="IPR006073">
    <property type="entry name" value="GTP-bd"/>
</dbReference>
<dbReference type="Pfam" id="PF10396">
    <property type="entry name" value="TrmE_N"/>
    <property type="match status" value="1"/>
</dbReference>
<dbReference type="Gene3D" id="3.30.1360.120">
    <property type="entry name" value="Probable tRNA modification gtpase trme, domain 1"/>
    <property type="match status" value="1"/>
</dbReference>
<dbReference type="InterPro" id="IPR031168">
    <property type="entry name" value="G_TrmE"/>
</dbReference>
<proteinExistence type="predicted"/>
<dbReference type="CDD" id="cd04164">
    <property type="entry name" value="trmE"/>
    <property type="match status" value="1"/>
</dbReference>
<name>M5S2W1_9BACT</name>
<dbReference type="InterPro" id="IPR018948">
    <property type="entry name" value="GTP-bd_TrmE_N"/>
</dbReference>
<dbReference type="EMBL" id="ANOG01000166">
    <property type="protein sequence ID" value="EMI21977.1"/>
    <property type="molecule type" value="Genomic_DNA"/>
</dbReference>
<dbReference type="PATRIC" id="fig|1265738.3.peg.1093"/>
<dbReference type="PANTHER" id="PTHR42714">
    <property type="entry name" value="TRNA MODIFICATION GTPASE GTPBP3"/>
    <property type="match status" value="1"/>
</dbReference>
<dbReference type="GO" id="GO:0005829">
    <property type="term" value="C:cytosol"/>
    <property type="evidence" value="ECO:0007669"/>
    <property type="project" value="TreeGrafter"/>
</dbReference>
<evidence type="ECO:0000259" key="1">
    <source>
        <dbReference type="PROSITE" id="PS51709"/>
    </source>
</evidence>
<dbReference type="SUPFAM" id="SSF103025">
    <property type="entry name" value="Folate-binding domain"/>
    <property type="match status" value="1"/>
</dbReference>
<evidence type="ECO:0000313" key="2">
    <source>
        <dbReference type="EMBL" id="EMI21977.1"/>
    </source>
</evidence>
<dbReference type="GO" id="GO:0005525">
    <property type="term" value="F:GTP binding"/>
    <property type="evidence" value="ECO:0007669"/>
    <property type="project" value="InterPro"/>
</dbReference>
<dbReference type="Pfam" id="PF01926">
    <property type="entry name" value="MMR_HSR1"/>
    <property type="match status" value="1"/>
</dbReference>
<dbReference type="GO" id="GO:0002098">
    <property type="term" value="P:tRNA wobble uridine modification"/>
    <property type="evidence" value="ECO:0007669"/>
    <property type="project" value="TreeGrafter"/>
</dbReference>
<dbReference type="PANTHER" id="PTHR42714:SF2">
    <property type="entry name" value="TRNA MODIFICATION GTPASE GTPBP3, MITOCHONDRIAL"/>
    <property type="match status" value="1"/>
</dbReference>
<dbReference type="SUPFAM" id="SSF52540">
    <property type="entry name" value="P-loop containing nucleoside triphosphate hydrolases"/>
    <property type="match status" value="1"/>
</dbReference>
<accession>M5S2W1</accession>
<dbReference type="InterPro" id="IPR027417">
    <property type="entry name" value="P-loop_NTPase"/>
</dbReference>
<dbReference type="RefSeq" id="WP_008692493.1">
    <property type="nucleotide sequence ID" value="NZ_ANOG01000166.1"/>
</dbReference>
<reference evidence="2 3" key="1">
    <citation type="journal article" date="2013" name="Mar. Genomics">
        <title>Expression of sulfatases in Rhodopirellula baltica and the diversity of sulfatases in the genus Rhodopirellula.</title>
        <authorList>
            <person name="Wegner C.E."/>
            <person name="Richter-Heitmann T."/>
            <person name="Klindworth A."/>
            <person name="Klockow C."/>
            <person name="Richter M."/>
            <person name="Achstetter T."/>
            <person name="Glockner F.O."/>
            <person name="Harder J."/>
        </authorList>
    </citation>
    <scope>NUCLEOTIDE SEQUENCE [LARGE SCALE GENOMIC DNA]</scope>
    <source>
        <strain evidence="2 3">SM1</strain>
    </source>
</reference>
<dbReference type="Proteomes" id="UP000011991">
    <property type="component" value="Unassembled WGS sequence"/>
</dbReference>
<dbReference type="InterPro" id="IPR005225">
    <property type="entry name" value="Small_GTP-bd"/>
</dbReference>
<dbReference type="Gene3D" id="1.20.120.430">
    <property type="entry name" value="tRNA modification GTPase MnmE domain 2"/>
    <property type="match status" value="1"/>
</dbReference>
<comment type="caution">
    <text evidence="2">The sequence shown here is derived from an EMBL/GenBank/DDBJ whole genome shotgun (WGS) entry which is preliminary data.</text>
</comment>
<dbReference type="NCBIfam" id="TIGR00231">
    <property type="entry name" value="small_GTP"/>
    <property type="match status" value="1"/>
</dbReference>
<gene>
    <name evidence="2" type="ORF">RMSM_01096</name>
</gene>
<keyword evidence="3" id="KW-1185">Reference proteome</keyword>
<organism evidence="2 3">
    <name type="scientific">Rhodopirellula maiorica SM1</name>
    <dbReference type="NCBI Taxonomy" id="1265738"/>
    <lineage>
        <taxon>Bacteria</taxon>
        <taxon>Pseudomonadati</taxon>
        <taxon>Planctomycetota</taxon>
        <taxon>Planctomycetia</taxon>
        <taxon>Pirellulales</taxon>
        <taxon>Pirellulaceae</taxon>
        <taxon>Novipirellula</taxon>
    </lineage>
</organism>
<evidence type="ECO:0000313" key="3">
    <source>
        <dbReference type="Proteomes" id="UP000011991"/>
    </source>
</evidence>
<feature type="domain" description="TrmE-type G" evidence="1">
    <location>
        <begin position="236"/>
        <end position="381"/>
    </location>
</feature>
<dbReference type="OrthoDB" id="9805918at2"/>
<dbReference type="GO" id="GO:0030488">
    <property type="term" value="P:tRNA methylation"/>
    <property type="evidence" value="ECO:0007669"/>
    <property type="project" value="TreeGrafter"/>
</dbReference>